<organism evidence="1 2">
    <name type="scientific">Tetragonisca angustula</name>
    <dbReference type="NCBI Taxonomy" id="166442"/>
    <lineage>
        <taxon>Eukaryota</taxon>
        <taxon>Metazoa</taxon>
        <taxon>Ecdysozoa</taxon>
        <taxon>Arthropoda</taxon>
        <taxon>Hexapoda</taxon>
        <taxon>Insecta</taxon>
        <taxon>Pterygota</taxon>
        <taxon>Neoptera</taxon>
        <taxon>Endopterygota</taxon>
        <taxon>Hymenoptera</taxon>
        <taxon>Apocrita</taxon>
        <taxon>Aculeata</taxon>
        <taxon>Apoidea</taxon>
        <taxon>Anthophila</taxon>
        <taxon>Apidae</taxon>
        <taxon>Tetragonisca</taxon>
    </lineage>
</organism>
<keyword evidence="2" id="KW-1185">Reference proteome</keyword>
<reference evidence="1 2" key="1">
    <citation type="submission" date="2024-05" db="EMBL/GenBank/DDBJ databases">
        <title>The nuclear and mitochondrial genome assemblies of Tetragonisca angustula (Apidae: Meliponini), a tiny yet remarkable pollinator in the Neotropics.</title>
        <authorList>
            <person name="Ferrari R."/>
            <person name="Ricardo P.C."/>
            <person name="Dias F.C."/>
            <person name="Araujo N.S."/>
            <person name="Soares D.O."/>
            <person name="Zhou Q.-S."/>
            <person name="Zhu C.-D."/>
            <person name="Coutinho L."/>
            <person name="Airas M.C."/>
            <person name="Batista T.M."/>
        </authorList>
    </citation>
    <scope>NUCLEOTIDE SEQUENCE [LARGE SCALE GENOMIC DNA]</scope>
    <source>
        <strain evidence="1">ASF017062</strain>
        <tissue evidence="1">Abdomen</tissue>
    </source>
</reference>
<evidence type="ECO:0000313" key="2">
    <source>
        <dbReference type="Proteomes" id="UP001432146"/>
    </source>
</evidence>
<accession>A0AAW0ZQ30</accession>
<dbReference type="AlphaFoldDB" id="A0AAW0ZQ30"/>
<sequence>MARHYLTVSNKVVPPISRRRRSTRINDAEPVVGAWVYRGQPIARRYLVSVVRDKIGNPRIIVIIPDARASCIGKMPDRQLAICSAFDCRAGNNCFPPPSANHFEENVSVMVLGGYVELLHVC</sequence>
<gene>
    <name evidence="1" type="ORF">QLX08_007786</name>
</gene>
<evidence type="ECO:0000313" key="1">
    <source>
        <dbReference type="EMBL" id="KAK9299097.1"/>
    </source>
</evidence>
<dbReference type="Proteomes" id="UP001432146">
    <property type="component" value="Unassembled WGS sequence"/>
</dbReference>
<name>A0AAW0ZQ30_9HYME</name>
<comment type="caution">
    <text evidence="1">The sequence shown here is derived from an EMBL/GenBank/DDBJ whole genome shotgun (WGS) entry which is preliminary data.</text>
</comment>
<proteinExistence type="predicted"/>
<protein>
    <submittedName>
        <fullName evidence="1">Uncharacterized protein</fullName>
    </submittedName>
</protein>
<dbReference type="EMBL" id="JAWNGG020000156">
    <property type="protein sequence ID" value="KAK9299097.1"/>
    <property type="molecule type" value="Genomic_DNA"/>
</dbReference>